<keyword evidence="16" id="KW-1185">Reference proteome</keyword>
<comment type="similarity">
    <text evidence="11">Belongs to the ZNF598/HEL2 family.</text>
</comment>
<feature type="compositionally biased region" description="Polar residues" evidence="13">
    <location>
        <begin position="558"/>
        <end position="570"/>
    </location>
</feature>
<feature type="compositionally biased region" description="Low complexity" evidence="13">
    <location>
        <begin position="15"/>
        <end position="27"/>
    </location>
</feature>
<evidence type="ECO:0000256" key="9">
    <source>
        <dbReference type="ARBA" id="ARBA00022771"/>
    </source>
</evidence>
<comment type="pathway">
    <text evidence="3">Protein modification; protein ubiquitination.</text>
</comment>
<dbReference type="InterPro" id="IPR013087">
    <property type="entry name" value="Znf_C2H2_type"/>
</dbReference>
<dbReference type="eggNOG" id="KOG2231">
    <property type="taxonomic scope" value="Eukaryota"/>
</dbReference>
<dbReference type="InterPro" id="IPR013083">
    <property type="entry name" value="Znf_RING/FYVE/PHD"/>
</dbReference>
<protein>
    <recommendedName>
        <fullName evidence="4">RING-type E3 ubiquitin transferase</fullName>
        <ecNumber evidence="4">2.3.2.27</ecNumber>
    </recommendedName>
</protein>
<keyword evidence="6" id="KW-0597">Phosphoprotein</keyword>
<keyword evidence="10" id="KW-0862">Zinc</keyword>
<dbReference type="RefSeq" id="XP_003671500.1">
    <property type="nucleotide sequence ID" value="XM_003671452.1"/>
</dbReference>
<evidence type="ECO:0000256" key="2">
    <source>
        <dbReference type="ARBA" id="ARBA00004496"/>
    </source>
</evidence>
<feature type="region of interest" description="Disordered" evidence="13">
    <location>
        <begin position="1"/>
        <end position="69"/>
    </location>
</feature>
<comment type="subcellular location">
    <subcellularLocation>
        <location evidence="2">Cytoplasm</location>
    </subcellularLocation>
</comment>
<keyword evidence="8" id="KW-0479">Metal-binding</keyword>
<dbReference type="InterPro" id="IPR057634">
    <property type="entry name" value="PAH_ZNF598/HEL2"/>
</dbReference>
<dbReference type="SUPFAM" id="SSF57850">
    <property type="entry name" value="RING/U-box"/>
    <property type="match status" value="1"/>
</dbReference>
<dbReference type="InterPro" id="IPR056437">
    <property type="entry name" value="Znf-C2H2_ZNF598/HEL2"/>
</dbReference>
<evidence type="ECO:0000256" key="7">
    <source>
        <dbReference type="ARBA" id="ARBA00022679"/>
    </source>
</evidence>
<evidence type="ECO:0000256" key="10">
    <source>
        <dbReference type="ARBA" id="ARBA00022833"/>
    </source>
</evidence>
<dbReference type="Pfam" id="PF23202">
    <property type="entry name" value="PAH_ZNF598"/>
    <property type="match status" value="1"/>
</dbReference>
<dbReference type="PANTHER" id="PTHR22938:SF0">
    <property type="entry name" value="E3 UBIQUITIN-PROTEIN LIGASE ZNF598"/>
    <property type="match status" value="1"/>
</dbReference>
<dbReference type="PANTHER" id="PTHR22938">
    <property type="entry name" value="ZINC FINGER PROTEIN 598"/>
    <property type="match status" value="1"/>
</dbReference>
<dbReference type="PROSITE" id="PS50089">
    <property type="entry name" value="ZF_RING_2"/>
    <property type="match status" value="1"/>
</dbReference>
<dbReference type="Pfam" id="PF23230">
    <property type="entry name" value="zf-C2H2_13"/>
    <property type="match status" value="1"/>
</dbReference>
<evidence type="ECO:0000313" key="15">
    <source>
        <dbReference type="EMBL" id="CCD26257.1"/>
    </source>
</evidence>
<evidence type="ECO:0000256" key="13">
    <source>
        <dbReference type="SAM" id="MobiDB-lite"/>
    </source>
</evidence>
<dbReference type="SMART" id="SM00355">
    <property type="entry name" value="ZnF_C2H2"/>
    <property type="match status" value="4"/>
</dbReference>
<dbReference type="STRING" id="1071378.G0WEP6"/>
<sequence>MSDNKDNSTSKKAQNKSANVKTSNSNNNKKKESNGKSKSNTNRRSGNKKDTSMNTPSVSKKKLEENNEEEEEYDGDDICLICASKMTYAALSPCHHKTCHRCSFRQRSLFEKKACLICRTENETLIFTENVTATYEDFINYKLDQFYAVNEKFGINFTSSEVAKATLDLLKYICPVCERNNKEIEDLGNAKKYNAHLKHAHNKCICTICVHNNHQFPRELKIYTQKQLQTHQSKGDTEGFKGHPLCAFCSGQRFYSDDELYVHMRNKHEKCHICDKVDYSTPQYFKDYDQLFEHFKNFHFICTFQTCLDNKFTVFKDEVELQAHILKEHGDVVRGKPKLFQSNLSTFMSTPSTVVRENGSLDFNNQPSLMSSPSLSSMSNDDDDDNDLPEMKQLRLEERAKYYLENDQNAFDTFLTYNTQYDKGYLSAQALLQSYKELFKTPQSDIYLLTKNLAKTYSKDSKKHKELYAIFEAHEQRMYIQNELPSLTNSSLSLSANKRWTGQGAAPRDARNMSLPTLERKSKSFDPFATTVKKTLAPRTVVRTVRTVNKSVGGPMGNRNNLGGSASLSSEVKEQSSYPSLSSLTTTTLPTKNVANAISFTSSSSNKSKTLRDLNLPQLPTPKPKVYIPPVKKTHVPDPKKWGGGIENTGTSLQSSLSTSSLPSLNSTVPKGRKAKQKQLLFHIGV</sequence>
<reference evidence="15 16" key="1">
    <citation type="journal article" date="2011" name="Proc. Natl. Acad. Sci. U.S.A.">
        <title>Evolutionary erosion of yeast sex chromosomes by mating-type switching accidents.</title>
        <authorList>
            <person name="Gordon J.L."/>
            <person name="Armisen D."/>
            <person name="Proux-Wera E."/>
            <person name="Oheigeartaigh S.S."/>
            <person name="Byrne K.P."/>
            <person name="Wolfe K.H."/>
        </authorList>
    </citation>
    <scope>NUCLEOTIDE SEQUENCE [LARGE SCALE GENOMIC DNA]</scope>
    <source>
        <strain evidence="16">ATCC 10597 / BCRC 20456 / CBS 421 / NBRC 0211 / NRRL Y-12639</strain>
    </source>
</reference>
<evidence type="ECO:0000256" key="12">
    <source>
        <dbReference type="PROSITE-ProRule" id="PRU00175"/>
    </source>
</evidence>
<evidence type="ECO:0000256" key="5">
    <source>
        <dbReference type="ARBA" id="ARBA00022490"/>
    </source>
</evidence>
<dbReference type="HOGENOM" id="CLU_008515_2_0_1"/>
<dbReference type="InterPro" id="IPR041888">
    <property type="entry name" value="RING-HC_ZNF598/HEL2"/>
</dbReference>
<comment type="catalytic activity">
    <reaction evidence="1">
        <text>S-ubiquitinyl-[E2 ubiquitin-conjugating enzyme]-L-cysteine + [acceptor protein]-L-lysine = [E2 ubiquitin-conjugating enzyme]-L-cysteine + N(6)-ubiquitinyl-[acceptor protein]-L-lysine.</text>
        <dbReference type="EC" id="2.3.2.27"/>
    </reaction>
</comment>
<dbReference type="AlphaFoldDB" id="G0WEP6"/>
<name>G0WEP6_NAUDC</name>
<feature type="domain" description="RING-type" evidence="14">
    <location>
        <begin position="79"/>
        <end position="119"/>
    </location>
</feature>
<keyword evidence="9 12" id="KW-0863">Zinc-finger</keyword>
<feature type="region of interest" description="Disordered" evidence="13">
    <location>
        <begin position="550"/>
        <end position="574"/>
    </location>
</feature>
<keyword evidence="5" id="KW-0963">Cytoplasm</keyword>
<dbReference type="OrthoDB" id="3838338at2759"/>
<feature type="region of interest" description="Disordered" evidence="13">
    <location>
        <begin position="362"/>
        <end position="388"/>
    </location>
</feature>
<organism evidence="15 16">
    <name type="scientific">Naumovozyma dairenensis (strain ATCC 10597 / BCRC 20456 / CBS 421 / NBRC 0211 / NRRL Y-12639)</name>
    <name type="common">Saccharomyces dairenensis</name>
    <dbReference type="NCBI Taxonomy" id="1071378"/>
    <lineage>
        <taxon>Eukaryota</taxon>
        <taxon>Fungi</taxon>
        <taxon>Dikarya</taxon>
        <taxon>Ascomycota</taxon>
        <taxon>Saccharomycotina</taxon>
        <taxon>Saccharomycetes</taxon>
        <taxon>Saccharomycetales</taxon>
        <taxon>Saccharomycetaceae</taxon>
        <taxon>Naumovozyma</taxon>
    </lineage>
</organism>
<evidence type="ECO:0000259" key="14">
    <source>
        <dbReference type="PROSITE" id="PS50089"/>
    </source>
</evidence>
<dbReference type="Pfam" id="PF25447">
    <property type="entry name" value="RING_ZNF598"/>
    <property type="match status" value="1"/>
</dbReference>
<dbReference type="Gene3D" id="3.30.40.10">
    <property type="entry name" value="Zinc/RING finger domain, C3HC4 (zinc finger)"/>
    <property type="match status" value="1"/>
</dbReference>
<dbReference type="OMA" id="HTTCHKC"/>
<proteinExistence type="inferred from homology"/>
<dbReference type="GO" id="GO:0016567">
    <property type="term" value="P:protein ubiquitination"/>
    <property type="evidence" value="ECO:0007669"/>
    <property type="project" value="TreeGrafter"/>
</dbReference>
<dbReference type="GO" id="GO:0072344">
    <property type="term" value="P:rescue of stalled ribosome"/>
    <property type="evidence" value="ECO:0007669"/>
    <property type="project" value="InterPro"/>
</dbReference>
<evidence type="ECO:0000256" key="3">
    <source>
        <dbReference type="ARBA" id="ARBA00004906"/>
    </source>
</evidence>
<dbReference type="InterPro" id="IPR001841">
    <property type="entry name" value="Znf_RING"/>
</dbReference>
<dbReference type="InterPro" id="IPR044288">
    <property type="entry name" value="ZNF598/HEL2"/>
</dbReference>
<feature type="compositionally biased region" description="Low complexity" evidence="13">
    <location>
        <begin position="649"/>
        <end position="668"/>
    </location>
</feature>
<evidence type="ECO:0000256" key="8">
    <source>
        <dbReference type="ARBA" id="ARBA00022723"/>
    </source>
</evidence>
<evidence type="ECO:0000256" key="11">
    <source>
        <dbReference type="ARBA" id="ARBA00035113"/>
    </source>
</evidence>
<dbReference type="GO" id="GO:0005737">
    <property type="term" value="C:cytoplasm"/>
    <property type="evidence" value="ECO:0007669"/>
    <property type="project" value="UniProtKB-SubCell"/>
</dbReference>
<keyword evidence="7" id="KW-0808">Transferase</keyword>
<dbReference type="GO" id="GO:0061630">
    <property type="term" value="F:ubiquitin protein ligase activity"/>
    <property type="evidence" value="ECO:0007669"/>
    <property type="project" value="UniProtKB-EC"/>
</dbReference>
<dbReference type="GO" id="GO:0008270">
    <property type="term" value="F:zinc ion binding"/>
    <property type="evidence" value="ECO:0007669"/>
    <property type="project" value="UniProtKB-KW"/>
</dbReference>
<evidence type="ECO:0000256" key="1">
    <source>
        <dbReference type="ARBA" id="ARBA00000900"/>
    </source>
</evidence>
<dbReference type="KEGG" id="ndi:NDAI_0H00830"/>
<dbReference type="EC" id="2.3.2.27" evidence="4"/>
<evidence type="ECO:0000313" key="16">
    <source>
        <dbReference type="Proteomes" id="UP000000689"/>
    </source>
</evidence>
<dbReference type="CDD" id="cd16615">
    <property type="entry name" value="RING-HC_ZNF598"/>
    <property type="match status" value="1"/>
</dbReference>
<dbReference type="Proteomes" id="UP000000689">
    <property type="component" value="Chromosome 8"/>
</dbReference>
<dbReference type="GeneID" id="11495788"/>
<evidence type="ECO:0000256" key="4">
    <source>
        <dbReference type="ARBA" id="ARBA00012483"/>
    </source>
</evidence>
<dbReference type="GO" id="GO:0043022">
    <property type="term" value="F:ribosome binding"/>
    <property type="evidence" value="ECO:0007669"/>
    <property type="project" value="TreeGrafter"/>
</dbReference>
<dbReference type="EMBL" id="HE580274">
    <property type="protein sequence ID" value="CCD26257.1"/>
    <property type="molecule type" value="Genomic_DNA"/>
</dbReference>
<evidence type="ECO:0000256" key="6">
    <source>
        <dbReference type="ARBA" id="ARBA00022553"/>
    </source>
</evidence>
<gene>
    <name evidence="15" type="primary">NDAI0H00830</name>
    <name evidence="15" type="ordered locus">NDAI_0H00830</name>
</gene>
<accession>G0WEP6</accession>
<feature type="compositionally biased region" description="Low complexity" evidence="13">
    <location>
        <begin position="367"/>
        <end position="379"/>
    </location>
</feature>
<feature type="region of interest" description="Disordered" evidence="13">
    <location>
        <begin position="603"/>
        <end position="672"/>
    </location>
</feature>